<protein>
    <submittedName>
        <fullName evidence="2">Uncharacterized protein</fullName>
    </submittedName>
</protein>
<name>A0A4Y7Q834_9AGAM</name>
<evidence type="ECO:0000313" key="2">
    <source>
        <dbReference type="EMBL" id="TDL23451.1"/>
    </source>
</evidence>
<dbReference type="EMBL" id="ML170170">
    <property type="protein sequence ID" value="TDL23451.1"/>
    <property type="molecule type" value="Genomic_DNA"/>
</dbReference>
<gene>
    <name evidence="2" type="ORF">BD410DRAFT_857600</name>
</gene>
<accession>A0A4Y7Q834</accession>
<organism evidence="2 3">
    <name type="scientific">Rickenella mellea</name>
    <dbReference type="NCBI Taxonomy" id="50990"/>
    <lineage>
        <taxon>Eukaryota</taxon>
        <taxon>Fungi</taxon>
        <taxon>Dikarya</taxon>
        <taxon>Basidiomycota</taxon>
        <taxon>Agaricomycotina</taxon>
        <taxon>Agaricomycetes</taxon>
        <taxon>Hymenochaetales</taxon>
        <taxon>Rickenellaceae</taxon>
        <taxon>Rickenella</taxon>
    </lineage>
</organism>
<proteinExistence type="predicted"/>
<dbReference type="Proteomes" id="UP000294933">
    <property type="component" value="Unassembled WGS sequence"/>
</dbReference>
<feature type="region of interest" description="Disordered" evidence="1">
    <location>
        <begin position="1"/>
        <end position="24"/>
    </location>
</feature>
<dbReference type="AlphaFoldDB" id="A0A4Y7Q834"/>
<reference evidence="2 3" key="1">
    <citation type="submission" date="2018-06" db="EMBL/GenBank/DDBJ databases">
        <title>A transcriptomic atlas of mushroom development highlights an independent origin of complex multicellularity.</title>
        <authorList>
            <consortium name="DOE Joint Genome Institute"/>
            <person name="Krizsan K."/>
            <person name="Almasi E."/>
            <person name="Merenyi Z."/>
            <person name="Sahu N."/>
            <person name="Viragh M."/>
            <person name="Koszo T."/>
            <person name="Mondo S."/>
            <person name="Kiss B."/>
            <person name="Balint B."/>
            <person name="Kues U."/>
            <person name="Barry K."/>
            <person name="Hegedus J.C."/>
            <person name="Henrissat B."/>
            <person name="Johnson J."/>
            <person name="Lipzen A."/>
            <person name="Ohm R."/>
            <person name="Nagy I."/>
            <person name="Pangilinan J."/>
            <person name="Yan J."/>
            <person name="Xiong Y."/>
            <person name="Grigoriev I.V."/>
            <person name="Hibbett D.S."/>
            <person name="Nagy L.G."/>
        </authorList>
    </citation>
    <scope>NUCLEOTIDE SEQUENCE [LARGE SCALE GENOMIC DNA]</scope>
    <source>
        <strain evidence="2 3">SZMC22713</strain>
    </source>
</reference>
<sequence length="213" mass="23243">MFNGQHNAHNNPYHQGGWSNMPPLGSATGPAAGWNPPQNAYGGLPVALAPAPNPSGPSVPGQVVYRFAFSRNPADFPVLDGSNRPVFRIYTGGRPLTVIMMGDRHIARIEWQPTPVVERLGRKISAPQFLRPNPGSAECSMMVGQTEYRWSAHFRRFFLRVAASNAIVAVAEVVHGNVEFRCIQSAANTEFIELSILAVTLLQGRTFVGLPRI</sequence>
<evidence type="ECO:0000313" key="3">
    <source>
        <dbReference type="Proteomes" id="UP000294933"/>
    </source>
</evidence>
<dbReference type="VEuPathDB" id="FungiDB:BD410DRAFT_857600"/>
<evidence type="ECO:0000256" key="1">
    <source>
        <dbReference type="SAM" id="MobiDB-lite"/>
    </source>
</evidence>
<keyword evidence="3" id="KW-1185">Reference proteome</keyword>
<dbReference type="OrthoDB" id="3191568at2759"/>
<feature type="compositionally biased region" description="Polar residues" evidence="1">
    <location>
        <begin position="1"/>
        <end position="13"/>
    </location>
</feature>